<name>A0A0R1SGU1_9LACO</name>
<comment type="caution">
    <text evidence="1">The sequence shown here is derived from an EMBL/GenBank/DDBJ whole genome shotgun (WGS) entry which is preliminary data.</text>
</comment>
<dbReference type="PATRIC" id="fig|1423815.3.peg.1221"/>
<dbReference type="eggNOG" id="ENOG5032SWG">
    <property type="taxonomic scope" value="Bacteria"/>
</dbReference>
<dbReference type="RefSeq" id="WP_010625102.1">
    <property type="nucleotide sequence ID" value="NZ_AZFA01000024.1"/>
</dbReference>
<reference evidence="1 2" key="1">
    <citation type="journal article" date="2015" name="Genome Announc.">
        <title>Expanding the biotechnology potential of lactobacilli through comparative genomics of 213 strains and associated genera.</title>
        <authorList>
            <person name="Sun Z."/>
            <person name="Harris H.M."/>
            <person name="McCann A."/>
            <person name="Guo C."/>
            <person name="Argimon S."/>
            <person name="Zhang W."/>
            <person name="Yang X."/>
            <person name="Jeffery I.B."/>
            <person name="Cooney J.C."/>
            <person name="Kagawa T.F."/>
            <person name="Liu W."/>
            <person name="Song Y."/>
            <person name="Salvetti E."/>
            <person name="Wrobel A."/>
            <person name="Rasinkangas P."/>
            <person name="Parkhill J."/>
            <person name="Rea M.C."/>
            <person name="O'Sullivan O."/>
            <person name="Ritari J."/>
            <person name="Douillard F.P."/>
            <person name="Paul Ross R."/>
            <person name="Yang R."/>
            <person name="Briner A.E."/>
            <person name="Felis G.E."/>
            <person name="de Vos W.M."/>
            <person name="Barrangou R."/>
            <person name="Klaenhammer T.R."/>
            <person name="Caufield P.W."/>
            <person name="Cui Y."/>
            <person name="Zhang H."/>
            <person name="O'Toole P.W."/>
        </authorList>
    </citation>
    <scope>NUCLEOTIDE SEQUENCE [LARGE SCALE GENOMIC DNA]</scope>
    <source>
        <strain evidence="1 2">DSM 14857</strain>
    </source>
</reference>
<dbReference type="STRING" id="1423815.FC27_GL001190"/>
<organism evidence="1 2">
    <name type="scientific">Companilactobacillus versmoldensis DSM 14857 = KCTC 3814</name>
    <dbReference type="NCBI Taxonomy" id="1423815"/>
    <lineage>
        <taxon>Bacteria</taxon>
        <taxon>Bacillati</taxon>
        <taxon>Bacillota</taxon>
        <taxon>Bacilli</taxon>
        <taxon>Lactobacillales</taxon>
        <taxon>Lactobacillaceae</taxon>
        <taxon>Companilactobacillus</taxon>
    </lineage>
</organism>
<accession>A0A0R1SGU1</accession>
<proteinExistence type="predicted"/>
<dbReference type="AlphaFoldDB" id="A0A0R1SGU1"/>
<evidence type="ECO:0008006" key="3">
    <source>
        <dbReference type="Google" id="ProtNLM"/>
    </source>
</evidence>
<evidence type="ECO:0000313" key="1">
    <source>
        <dbReference type="EMBL" id="KRL65898.1"/>
    </source>
</evidence>
<protein>
    <recommendedName>
        <fullName evidence="3">YolD-like protein</fullName>
    </recommendedName>
</protein>
<dbReference type="Proteomes" id="UP000051647">
    <property type="component" value="Unassembled WGS sequence"/>
</dbReference>
<dbReference type="OrthoDB" id="361760at2"/>
<evidence type="ECO:0000313" key="2">
    <source>
        <dbReference type="Proteomes" id="UP000051647"/>
    </source>
</evidence>
<dbReference type="EMBL" id="AZFA01000024">
    <property type="protein sequence ID" value="KRL65898.1"/>
    <property type="molecule type" value="Genomic_DNA"/>
</dbReference>
<gene>
    <name evidence="1" type="ORF">FC27_GL001190</name>
</gene>
<sequence length="140" mass="16464">MDEKKLIEQKIFNDTSKYNDIMDVDYRHSKRHLPMNQIDRAAQFAPFGALQGFHESIQNKTDNYENKQYLNYQQEQKIVDKIKYLQQQASPIVVDVTYFNDESGFYEHVKGPFKKIEPAKGRVTFGDTSIVLVNIRNIKK</sequence>
<keyword evidence="2" id="KW-1185">Reference proteome</keyword>